<dbReference type="EnsemblMetazoa" id="SCAU002880-RB">
    <property type="protein sequence ID" value="SCAU002880-PB"/>
    <property type="gene ID" value="SCAU002880"/>
</dbReference>
<keyword evidence="8" id="KW-1185">Reference proteome</keyword>
<evidence type="ECO:0000256" key="3">
    <source>
        <dbReference type="ARBA" id="ARBA00022989"/>
    </source>
</evidence>
<feature type="transmembrane region" description="Helical" evidence="5">
    <location>
        <begin position="106"/>
        <end position="127"/>
    </location>
</feature>
<keyword evidence="3 5" id="KW-1133">Transmembrane helix</keyword>
<evidence type="ECO:0000256" key="2">
    <source>
        <dbReference type="ARBA" id="ARBA00022692"/>
    </source>
</evidence>
<dbReference type="PANTHER" id="PTHR22950">
    <property type="entry name" value="AMINO ACID TRANSPORTER"/>
    <property type="match status" value="1"/>
</dbReference>
<evidence type="ECO:0000256" key="5">
    <source>
        <dbReference type="SAM" id="Phobius"/>
    </source>
</evidence>
<dbReference type="OrthoDB" id="3626597at2759"/>
<sequence>MSRSLKIIDNGLLINCRNKNQYSLSDYEEISSFDSKSALLNSEMFFGNKKKPPAPITRIPEAPNVDDHIKKEIPTSYFQSFIHLLKGNIGPGLFAMGFAFMHGGLLVAPILTVLIALVSIHCQHMLINSSIKMKTLRNAEKYPDFAETIEQCFEMGPTATQRLSRTMKMLVNLFICVTQLGFCCIYFVFISTNVKQILLAYDIHLDVHYVMLITFVPIWLSSMITNLKYLTPVSFIANICMICGLSITMYYGLKDGLPEIGDRKLYTTPMDLALYFGTAIFAFEGIALVLPLKNAMANPHNFDRPMGVLNVGMFFVTLMFMTAGFVGYSKWGDDVAGSLTLNLGDTIGAQIVKAMVSMGVLFGYPLQFHIAIQIMLPTVIETFKCYNHSLAANLTFRTFMVVVTLGIAELVPNLGLFISLIGSLCSTALALVFPPIIELIVKRDISSTCSRYMMYLKNTIILVLAFAGFLAGTYESLSEIIKEFGSEVKTTDSVLVDSNS</sequence>
<organism evidence="7 8">
    <name type="scientific">Stomoxys calcitrans</name>
    <name type="common">Stable fly</name>
    <name type="synonym">Conops calcitrans</name>
    <dbReference type="NCBI Taxonomy" id="35570"/>
    <lineage>
        <taxon>Eukaryota</taxon>
        <taxon>Metazoa</taxon>
        <taxon>Ecdysozoa</taxon>
        <taxon>Arthropoda</taxon>
        <taxon>Hexapoda</taxon>
        <taxon>Insecta</taxon>
        <taxon>Pterygota</taxon>
        <taxon>Neoptera</taxon>
        <taxon>Endopterygota</taxon>
        <taxon>Diptera</taxon>
        <taxon>Brachycera</taxon>
        <taxon>Muscomorpha</taxon>
        <taxon>Muscoidea</taxon>
        <taxon>Muscidae</taxon>
        <taxon>Stomoxys</taxon>
    </lineage>
</organism>
<evidence type="ECO:0000313" key="7">
    <source>
        <dbReference type="EnsemblMetazoa" id="SCAU002880-PB"/>
    </source>
</evidence>
<feature type="transmembrane region" description="Helical" evidence="5">
    <location>
        <begin position="454"/>
        <end position="474"/>
    </location>
</feature>
<dbReference type="KEGG" id="scac:106083234"/>
<feature type="transmembrane region" description="Helical" evidence="5">
    <location>
        <begin position="273"/>
        <end position="295"/>
    </location>
</feature>
<feature type="transmembrane region" description="Helical" evidence="5">
    <location>
        <begin position="307"/>
        <end position="327"/>
    </location>
</feature>
<protein>
    <recommendedName>
        <fullName evidence="6">Amino acid transporter transmembrane domain-containing protein</fullName>
    </recommendedName>
</protein>
<feature type="transmembrane region" description="Helical" evidence="5">
    <location>
        <begin position="385"/>
        <end position="408"/>
    </location>
</feature>
<gene>
    <name evidence="7" type="primary">106083234</name>
</gene>
<comment type="subcellular location">
    <subcellularLocation>
        <location evidence="1">Membrane</location>
        <topology evidence="1">Multi-pass membrane protein</topology>
    </subcellularLocation>
</comment>
<keyword evidence="4 5" id="KW-0472">Membrane</keyword>
<dbReference type="Pfam" id="PF01490">
    <property type="entry name" value="Aa_trans"/>
    <property type="match status" value="1"/>
</dbReference>
<dbReference type="VEuPathDB" id="VectorBase:SCAU002880"/>
<evidence type="ECO:0000313" key="8">
    <source>
        <dbReference type="Proteomes" id="UP000095300"/>
    </source>
</evidence>
<name>A0A1I8NXD6_STOCA</name>
<reference evidence="7" key="1">
    <citation type="submission" date="2020-05" db="UniProtKB">
        <authorList>
            <consortium name="EnsemblMetazoa"/>
        </authorList>
    </citation>
    <scope>IDENTIFICATION</scope>
    <source>
        <strain evidence="7">USDA</strain>
    </source>
</reference>
<dbReference type="AlphaFoldDB" id="A0A1I8NXD6"/>
<dbReference type="PANTHER" id="PTHR22950:SF150">
    <property type="entry name" value="FI17861P1"/>
    <property type="match status" value="1"/>
</dbReference>
<keyword evidence="2 5" id="KW-0812">Transmembrane</keyword>
<feature type="domain" description="Amino acid transporter transmembrane" evidence="6">
    <location>
        <begin position="75"/>
        <end position="476"/>
    </location>
</feature>
<evidence type="ECO:0000256" key="4">
    <source>
        <dbReference type="ARBA" id="ARBA00023136"/>
    </source>
</evidence>
<dbReference type="Proteomes" id="UP000095300">
    <property type="component" value="Unassembled WGS sequence"/>
</dbReference>
<evidence type="ECO:0000256" key="1">
    <source>
        <dbReference type="ARBA" id="ARBA00004141"/>
    </source>
</evidence>
<dbReference type="GO" id="GO:0015179">
    <property type="term" value="F:L-amino acid transmembrane transporter activity"/>
    <property type="evidence" value="ECO:0007669"/>
    <property type="project" value="TreeGrafter"/>
</dbReference>
<dbReference type="STRING" id="35570.A0A1I8NXD6"/>
<evidence type="ECO:0000259" key="6">
    <source>
        <dbReference type="Pfam" id="PF01490"/>
    </source>
</evidence>
<proteinExistence type="predicted"/>
<accession>A0A1I8NXD6</accession>
<dbReference type="GO" id="GO:0005774">
    <property type="term" value="C:vacuolar membrane"/>
    <property type="evidence" value="ECO:0007669"/>
    <property type="project" value="TreeGrafter"/>
</dbReference>
<feature type="transmembrane region" description="Helical" evidence="5">
    <location>
        <begin position="234"/>
        <end position="253"/>
    </location>
</feature>
<feature type="transmembrane region" description="Helical" evidence="5">
    <location>
        <begin position="347"/>
        <end position="364"/>
    </location>
</feature>
<feature type="transmembrane region" description="Helical" evidence="5">
    <location>
        <begin position="209"/>
        <end position="227"/>
    </location>
</feature>
<feature type="transmembrane region" description="Helical" evidence="5">
    <location>
        <begin position="414"/>
        <end position="433"/>
    </location>
</feature>
<feature type="transmembrane region" description="Helical" evidence="5">
    <location>
        <begin position="170"/>
        <end position="189"/>
    </location>
</feature>
<dbReference type="InterPro" id="IPR013057">
    <property type="entry name" value="AA_transpt_TM"/>
</dbReference>